<dbReference type="OrthoDB" id="123307at2"/>
<dbReference type="PANTHER" id="PTHR35525">
    <property type="entry name" value="BLL6575 PROTEIN"/>
    <property type="match status" value="1"/>
</dbReference>
<dbReference type="PANTHER" id="PTHR35525:SF3">
    <property type="entry name" value="BLL6575 PROTEIN"/>
    <property type="match status" value="1"/>
</dbReference>
<dbReference type="RefSeq" id="WP_100363222.1">
    <property type="nucleotide sequence ID" value="NZ_PGFF01000001.1"/>
</dbReference>
<dbReference type="EMBL" id="PGFF01000001">
    <property type="protein sequence ID" value="PJJ70842.1"/>
    <property type="molecule type" value="Genomic_DNA"/>
</dbReference>
<comment type="caution">
    <text evidence="2">The sequence shown here is derived from an EMBL/GenBank/DDBJ whole genome shotgun (WGS) entry which is preliminary data.</text>
</comment>
<dbReference type="SUPFAM" id="SSF160904">
    <property type="entry name" value="Jann2411-like"/>
    <property type="match status" value="1"/>
</dbReference>
<proteinExistence type="predicted"/>
<evidence type="ECO:0000313" key="2">
    <source>
        <dbReference type="EMBL" id="PJJ70842.1"/>
    </source>
</evidence>
<protein>
    <submittedName>
        <fullName evidence="2">Putative RNA-binding Zn ribbon-like protein</fullName>
    </submittedName>
</protein>
<dbReference type="Pfam" id="PF11706">
    <property type="entry name" value="zf-CGNR"/>
    <property type="match status" value="1"/>
</dbReference>
<dbReference type="InterPro" id="IPR023286">
    <property type="entry name" value="ABATE_dom_sf"/>
</dbReference>
<name>A0A2M9CG70_9MICO</name>
<evidence type="ECO:0000259" key="1">
    <source>
        <dbReference type="Pfam" id="PF11706"/>
    </source>
</evidence>
<feature type="domain" description="Zinc finger CGNR" evidence="1">
    <location>
        <begin position="144"/>
        <end position="184"/>
    </location>
</feature>
<dbReference type="InterPro" id="IPR021005">
    <property type="entry name" value="Znf_CGNR"/>
</dbReference>
<evidence type="ECO:0000313" key="3">
    <source>
        <dbReference type="Proteomes" id="UP000228758"/>
    </source>
</evidence>
<dbReference type="Pfam" id="PF07336">
    <property type="entry name" value="ABATE"/>
    <property type="match status" value="1"/>
</dbReference>
<reference evidence="2 3" key="1">
    <citation type="submission" date="2017-11" db="EMBL/GenBank/DDBJ databases">
        <title>Genomic Encyclopedia of Archaeal and Bacterial Type Strains, Phase II (KMG-II): From Individual Species to Whole Genera.</title>
        <authorList>
            <person name="Goeker M."/>
        </authorList>
    </citation>
    <scope>NUCLEOTIDE SEQUENCE [LARGE SCALE GENOMIC DNA]</scope>
    <source>
        <strain evidence="2 3">DSM 27393</strain>
    </source>
</reference>
<dbReference type="Proteomes" id="UP000228758">
    <property type="component" value="Unassembled WGS sequence"/>
</dbReference>
<dbReference type="InterPro" id="IPR010852">
    <property type="entry name" value="ABATE"/>
</dbReference>
<dbReference type="AlphaFoldDB" id="A0A2M9CG70"/>
<accession>A0A2M9CG70</accession>
<sequence length="191" mass="21239">MSEQQEFAAENARIRDDPRLLRDFVNTLERQTGDEALTSPEALADWFADRGLVPRGTALRRGDLDIAIALREGLRAQMLEHAGHPSDDDAAQALDAAAALVPLRVGFAGGRYRLVAVRDEPAQAAFAALFDALRRTRESGEWERLKACSRDSCRWAYFDSSRNRSKRWCTMAGCGNYIKMRRARGGEPALG</sequence>
<gene>
    <name evidence="2" type="ORF">CLV46_0371</name>
</gene>
<keyword evidence="3" id="KW-1185">Reference proteome</keyword>
<dbReference type="Gene3D" id="1.10.3300.10">
    <property type="entry name" value="Jann2411-like domain"/>
    <property type="match status" value="1"/>
</dbReference>
<organism evidence="2 3">
    <name type="scientific">Diaminobutyricimonas aerilata</name>
    <dbReference type="NCBI Taxonomy" id="1162967"/>
    <lineage>
        <taxon>Bacteria</taxon>
        <taxon>Bacillati</taxon>
        <taxon>Actinomycetota</taxon>
        <taxon>Actinomycetes</taxon>
        <taxon>Micrococcales</taxon>
        <taxon>Microbacteriaceae</taxon>
        <taxon>Diaminobutyricimonas</taxon>
    </lineage>
</organism>